<dbReference type="InterPro" id="IPR003591">
    <property type="entry name" value="Leu-rich_rpt_typical-subtyp"/>
</dbReference>
<dbReference type="Proteomes" id="UP000085678">
    <property type="component" value="Unplaced"/>
</dbReference>
<organism evidence="6 7">
    <name type="scientific">Lingula anatina</name>
    <name type="common">Brachiopod</name>
    <name type="synonym">Lingula unguis</name>
    <dbReference type="NCBI Taxonomy" id="7574"/>
    <lineage>
        <taxon>Eukaryota</taxon>
        <taxon>Metazoa</taxon>
        <taxon>Spiralia</taxon>
        <taxon>Lophotrochozoa</taxon>
        <taxon>Brachiopoda</taxon>
        <taxon>Linguliformea</taxon>
        <taxon>Lingulata</taxon>
        <taxon>Lingulida</taxon>
        <taxon>Linguloidea</taxon>
        <taxon>Lingulidae</taxon>
        <taxon>Lingula</taxon>
    </lineage>
</organism>
<accession>A0A1S3JPQ0</accession>
<keyword evidence="1" id="KW-0433">Leucine-rich repeat</keyword>
<dbReference type="SMART" id="SM00364">
    <property type="entry name" value="LRR_BAC"/>
    <property type="match status" value="3"/>
</dbReference>
<evidence type="ECO:0000256" key="1">
    <source>
        <dbReference type="ARBA" id="ARBA00022614"/>
    </source>
</evidence>
<evidence type="ECO:0000256" key="2">
    <source>
        <dbReference type="ARBA" id="ARBA00022729"/>
    </source>
</evidence>
<evidence type="ECO:0000256" key="3">
    <source>
        <dbReference type="ARBA" id="ARBA00022737"/>
    </source>
</evidence>
<reference evidence="7" key="1">
    <citation type="submission" date="2025-08" db="UniProtKB">
        <authorList>
            <consortium name="RefSeq"/>
        </authorList>
    </citation>
    <scope>IDENTIFICATION</scope>
    <source>
        <tissue evidence="7">Gonads</tissue>
    </source>
</reference>
<dbReference type="KEGG" id="lak:106174892"/>
<dbReference type="GeneID" id="106174892"/>
<keyword evidence="6" id="KW-1185">Reference proteome</keyword>
<name>A0A1S3JPQ0_LINAN</name>
<evidence type="ECO:0000256" key="5">
    <source>
        <dbReference type="SAM" id="SignalP"/>
    </source>
</evidence>
<dbReference type="RefSeq" id="XP_013412111.1">
    <property type="nucleotide sequence ID" value="XM_013556657.1"/>
</dbReference>
<dbReference type="STRING" id="7574.A0A1S3JPQ0"/>
<keyword evidence="2 5" id="KW-0732">Signal</keyword>
<dbReference type="PANTHER" id="PTHR24369:SF210">
    <property type="entry name" value="CHAOPTIN-RELATED"/>
    <property type="match status" value="1"/>
</dbReference>
<evidence type="ECO:0000256" key="4">
    <source>
        <dbReference type="ARBA" id="ARBA00023180"/>
    </source>
</evidence>
<evidence type="ECO:0000313" key="7">
    <source>
        <dbReference type="RefSeq" id="XP_013412111.1"/>
    </source>
</evidence>
<dbReference type="InParanoid" id="A0A1S3JPQ0"/>
<keyword evidence="4" id="KW-0325">Glycoprotein</keyword>
<dbReference type="Pfam" id="PF13855">
    <property type="entry name" value="LRR_8"/>
    <property type="match status" value="4"/>
</dbReference>
<dbReference type="AlphaFoldDB" id="A0A1S3JPQ0"/>
<dbReference type="Gene3D" id="3.80.10.10">
    <property type="entry name" value="Ribonuclease Inhibitor"/>
    <property type="match status" value="5"/>
</dbReference>
<dbReference type="PROSITE" id="PS51450">
    <property type="entry name" value="LRR"/>
    <property type="match status" value="4"/>
</dbReference>
<dbReference type="FunFam" id="3.80.10.10:FF:000770">
    <property type="entry name" value="Uncharacterized protein"/>
    <property type="match status" value="1"/>
</dbReference>
<feature type="chain" id="PRO_5010251830" evidence="5">
    <location>
        <begin position="26"/>
        <end position="598"/>
    </location>
</feature>
<sequence length="598" mass="69201">MKGSSFYWLLIVLLGLAWNLNEVNGLCSRKCPCMANRAYCNGMYLKEIPDDFLPTLTHLDVHNNLITNLTRASLAHLTRLQTLMLASNRISSIEDGIFANFRNLAGMDLSKNKLEKLPRGMFRGARSLQAITLANNALVDVEGLFRGLRRITILNLKYNNLQTITEKTFIENIRLRYLDLSHNDISAIDSNAFRNLRRLRYLKLNNNPLTDLMSLKFDSSKLSLIDLEFCQLGQVVEGLPKSLQDIRMGHNNIRYISANDFRQNTRLSKLNLANNSLEYIHNEAFRHMRQLQELWLNKNYLSLLPKRIPSRLRILHLEENNIYNIPENIFRHHWSLSSLYLQKNRIKKITKRTFKGSNLRNLDLEKNSIAQIEVRAFAGMSRLQSLDLSDNPTLVLDPMALDELSGLIMLKIRNLDKLDYVPSGLFKDMKSLRFLDLTGSPLIVAKMLSWDLNAGYFNTLTDLNLMNTGLSRLPVHFPDYLPKLRSITLTGNPWYCDSDIVWMRRWMYTPGLNVYMRWEIKCALPLKFKGAQLNQLSELDLAQIDPIVQSQSRTHTDEIPIGLNNTKSYPQYPYNLVSKKTETSKERTENTIDKKSEW</sequence>
<dbReference type="InterPro" id="IPR050541">
    <property type="entry name" value="LRR_TM_domain-containing"/>
</dbReference>
<gene>
    <name evidence="7" type="primary">LOC106174892</name>
</gene>
<protein>
    <submittedName>
        <fullName evidence="7">LOW QUALITY PROTEIN: leucine-rich repeat-containing protein 15-like</fullName>
    </submittedName>
</protein>
<dbReference type="OrthoDB" id="6134357at2759"/>
<keyword evidence="3" id="KW-0677">Repeat</keyword>
<dbReference type="GO" id="GO:0005886">
    <property type="term" value="C:plasma membrane"/>
    <property type="evidence" value="ECO:0007669"/>
    <property type="project" value="TreeGrafter"/>
</dbReference>
<dbReference type="InterPro" id="IPR001611">
    <property type="entry name" value="Leu-rich_rpt"/>
</dbReference>
<evidence type="ECO:0000313" key="6">
    <source>
        <dbReference type="Proteomes" id="UP000085678"/>
    </source>
</evidence>
<dbReference type="InterPro" id="IPR032675">
    <property type="entry name" value="LRR_dom_sf"/>
</dbReference>
<proteinExistence type="predicted"/>
<dbReference type="SUPFAM" id="SSF52058">
    <property type="entry name" value="L domain-like"/>
    <property type="match status" value="2"/>
</dbReference>
<feature type="signal peptide" evidence="5">
    <location>
        <begin position="1"/>
        <end position="25"/>
    </location>
</feature>
<dbReference type="PANTHER" id="PTHR24369">
    <property type="entry name" value="ANTIGEN BSP, PUTATIVE-RELATED"/>
    <property type="match status" value="1"/>
</dbReference>
<dbReference type="SMART" id="SM00369">
    <property type="entry name" value="LRR_TYP"/>
    <property type="match status" value="13"/>
</dbReference>